<feature type="compositionally biased region" description="Polar residues" evidence="2">
    <location>
        <begin position="1"/>
        <end position="10"/>
    </location>
</feature>
<reference evidence="4" key="2">
    <citation type="journal article" date="2022" name="Microbiol. Resour. Announc.">
        <title>Whole-Genome Sequence of Entomortierella parvispora E1425, a Mucoromycotan Fungus Associated with Burkholderiaceae-Related Endosymbiotic Bacteria.</title>
        <authorList>
            <person name="Herlambang A."/>
            <person name="Guo Y."/>
            <person name="Takashima Y."/>
            <person name="Narisawa K."/>
            <person name="Ohta H."/>
            <person name="Nishizawa T."/>
        </authorList>
    </citation>
    <scope>NUCLEOTIDE SEQUENCE</scope>
    <source>
        <strain evidence="4">E1425</strain>
    </source>
</reference>
<dbReference type="InterPro" id="IPR042460">
    <property type="entry name" value="DCN1-like_PONY"/>
</dbReference>
<feature type="region of interest" description="Disordered" evidence="2">
    <location>
        <begin position="1"/>
        <end position="38"/>
    </location>
</feature>
<dbReference type="EMBL" id="BQFW01000004">
    <property type="protein sequence ID" value="GJJ71071.1"/>
    <property type="molecule type" value="Genomic_DNA"/>
</dbReference>
<proteinExistence type="predicted"/>
<dbReference type="InterPro" id="IPR005176">
    <property type="entry name" value="PONY_dom"/>
</dbReference>
<evidence type="ECO:0000256" key="1">
    <source>
        <dbReference type="RuleBase" id="RU410713"/>
    </source>
</evidence>
<dbReference type="GO" id="GO:0031624">
    <property type="term" value="F:ubiquitin conjugating enzyme binding"/>
    <property type="evidence" value="ECO:0007669"/>
    <property type="project" value="TreeGrafter"/>
</dbReference>
<dbReference type="Gene3D" id="1.10.238.10">
    <property type="entry name" value="EF-hand"/>
    <property type="match status" value="1"/>
</dbReference>
<evidence type="ECO:0000313" key="4">
    <source>
        <dbReference type="EMBL" id="GJJ71071.1"/>
    </source>
</evidence>
<accession>A0A9P3H6R6</accession>
<dbReference type="GO" id="GO:0000151">
    <property type="term" value="C:ubiquitin ligase complex"/>
    <property type="evidence" value="ECO:0007669"/>
    <property type="project" value="TreeGrafter"/>
</dbReference>
<feature type="domain" description="DCUN1" evidence="3">
    <location>
        <begin position="70"/>
        <end position="263"/>
    </location>
</feature>
<organism evidence="4 5">
    <name type="scientific">Entomortierella parvispora</name>
    <dbReference type="NCBI Taxonomy" id="205924"/>
    <lineage>
        <taxon>Eukaryota</taxon>
        <taxon>Fungi</taxon>
        <taxon>Fungi incertae sedis</taxon>
        <taxon>Mucoromycota</taxon>
        <taxon>Mortierellomycotina</taxon>
        <taxon>Mortierellomycetes</taxon>
        <taxon>Mortierellales</taxon>
        <taxon>Mortierellaceae</taxon>
        <taxon>Entomortierella</taxon>
    </lineage>
</organism>
<evidence type="ECO:0000313" key="5">
    <source>
        <dbReference type="Proteomes" id="UP000827284"/>
    </source>
</evidence>
<dbReference type="GO" id="GO:0045116">
    <property type="term" value="P:protein neddylation"/>
    <property type="evidence" value="ECO:0007669"/>
    <property type="project" value="TreeGrafter"/>
</dbReference>
<name>A0A9P3H6R6_9FUNG</name>
<dbReference type="PROSITE" id="PS51229">
    <property type="entry name" value="DCUN1"/>
    <property type="match status" value="1"/>
</dbReference>
<dbReference type="PANTHER" id="PTHR12281:SF12">
    <property type="entry name" value="DEFECTIVE IN CULLIN NEDDYLATION PROTEIN"/>
    <property type="match status" value="1"/>
</dbReference>
<dbReference type="PANTHER" id="PTHR12281">
    <property type="entry name" value="RP42 RELATED"/>
    <property type="match status" value="1"/>
</dbReference>
<reference evidence="4" key="1">
    <citation type="submission" date="2021-11" db="EMBL/GenBank/DDBJ databases">
        <authorList>
            <person name="Herlambang A."/>
            <person name="Guo Y."/>
            <person name="Takashima Y."/>
            <person name="Nishizawa T."/>
        </authorList>
    </citation>
    <scope>NUCLEOTIDE SEQUENCE</scope>
    <source>
        <strain evidence="4">E1425</strain>
    </source>
</reference>
<gene>
    <name evidence="4" type="ORF">EMPS_03421</name>
</gene>
<evidence type="ECO:0000256" key="2">
    <source>
        <dbReference type="SAM" id="MobiDB-lite"/>
    </source>
</evidence>
<dbReference type="InterPro" id="IPR014764">
    <property type="entry name" value="DCN-prot"/>
</dbReference>
<dbReference type="OrthoDB" id="27198at2759"/>
<keyword evidence="5" id="KW-1185">Reference proteome</keyword>
<dbReference type="AlphaFoldDB" id="A0A9P3H6R6"/>
<dbReference type="GO" id="GO:0097602">
    <property type="term" value="F:cullin family protein binding"/>
    <property type="evidence" value="ECO:0007669"/>
    <property type="project" value="TreeGrafter"/>
</dbReference>
<dbReference type="Gene3D" id="1.10.238.200">
    <property type="entry name" value="Cullin, PONY binding domain"/>
    <property type="match status" value="1"/>
</dbReference>
<comment type="caution">
    <text evidence="4">The sequence shown here is derived from an EMBL/GenBank/DDBJ whole genome shotgun (WGS) entry which is preliminary data.</text>
</comment>
<comment type="function">
    <text evidence="1">Neddylation of cullins play an essential role in the regulation of SCF-type complexes activity.</text>
</comment>
<dbReference type="GO" id="GO:0032182">
    <property type="term" value="F:ubiquitin-like protein binding"/>
    <property type="evidence" value="ECO:0007669"/>
    <property type="project" value="TreeGrafter"/>
</dbReference>
<dbReference type="Proteomes" id="UP000827284">
    <property type="component" value="Unassembled WGS sequence"/>
</dbReference>
<protein>
    <recommendedName>
        <fullName evidence="1">Defective in cullin neddylation protein</fullName>
    </recommendedName>
</protein>
<dbReference type="Pfam" id="PF03556">
    <property type="entry name" value="Cullin_binding"/>
    <property type="match status" value="1"/>
</dbReference>
<sequence length="266" mass="29966">MGNKSSTSRGDINIKSRGAKVDTTPVSSFRTSPKSRDYDSNRLAAKSAYISTAPIPTTPTSIPVPIKDQFDVGRCTRWFESFTGLEEDDLGNEQIGPAGISKLCEDIGVSLEAVDMLVLAFHLNADTMPFFSKEEWIKGMKKLEVDSTIKLKAAMPGLVAKLKNPVDFKEFYRYIFMFVKNSEQKCMDVETACRMLETVMAGRPHTKSFVAFLEEKKPVKVINKDQWYNFLDFSDSVSEDLTNYDGISSAWPVLLDEYVEWRNDSS</sequence>
<evidence type="ECO:0000259" key="3">
    <source>
        <dbReference type="PROSITE" id="PS51229"/>
    </source>
</evidence>